<evidence type="ECO:0000259" key="5">
    <source>
        <dbReference type="Pfam" id="PF04542"/>
    </source>
</evidence>
<evidence type="ECO:0000313" key="8">
    <source>
        <dbReference type="Proteomes" id="UP000248198"/>
    </source>
</evidence>
<dbReference type="PANTHER" id="PTHR43133">
    <property type="entry name" value="RNA POLYMERASE ECF-TYPE SIGMA FACTO"/>
    <property type="match status" value="1"/>
</dbReference>
<dbReference type="InterPro" id="IPR014284">
    <property type="entry name" value="RNA_pol_sigma-70_dom"/>
</dbReference>
<dbReference type="InterPro" id="IPR039425">
    <property type="entry name" value="RNA_pol_sigma-70-like"/>
</dbReference>
<keyword evidence="8" id="KW-1185">Reference proteome</keyword>
<keyword evidence="3" id="KW-0731">Sigma factor</keyword>
<evidence type="ECO:0000259" key="6">
    <source>
        <dbReference type="Pfam" id="PF08281"/>
    </source>
</evidence>
<name>A0A318UYH5_9SPHI</name>
<proteinExistence type="inferred from homology"/>
<evidence type="ECO:0000256" key="4">
    <source>
        <dbReference type="ARBA" id="ARBA00023163"/>
    </source>
</evidence>
<dbReference type="Pfam" id="PF04542">
    <property type="entry name" value="Sigma70_r2"/>
    <property type="match status" value="1"/>
</dbReference>
<dbReference type="NCBIfam" id="TIGR02937">
    <property type="entry name" value="sigma70-ECF"/>
    <property type="match status" value="1"/>
</dbReference>
<dbReference type="SUPFAM" id="SSF88659">
    <property type="entry name" value="Sigma3 and sigma4 domains of RNA polymerase sigma factors"/>
    <property type="match status" value="1"/>
</dbReference>
<dbReference type="InterPro" id="IPR013325">
    <property type="entry name" value="RNA_pol_sigma_r2"/>
</dbReference>
<reference evidence="7 8" key="1">
    <citation type="submission" date="2018-06" db="EMBL/GenBank/DDBJ databases">
        <title>Genomic Encyclopedia of Archaeal and Bacterial Type Strains, Phase II (KMG-II): from individual species to whole genera.</title>
        <authorList>
            <person name="Goeker M."/>
        </authorList>
    </citation>
    <scope>NUCLEOTIDE SEQUENCE [LARGE SCALE GENOMIC DNA]</scope>
    <source>
        <strain evidence="7 8">DSM 27372</strain>
    </source>
</reference>
<dbReference type="PANTHER" id="PTHR43133:SF46">
    <property type="entry name" value="RNA POLYMERASE SIGMA-70 FACTOR ECF SUBFAMILY"/>
    <property type="match status" value="1"/>
</dbReference>
<feature type="domain" description="RNA polymerase sigma-70 region 2" evidence="5">
    <location>
        <begin position="24"/>
        <end position="90"/>
    </location>
</feature>
<organism evidence="7 8">
    <name type="scientific">Pedobacter nutrimenti</name>
    <dbReference type="NCBI Taxonomy" id="1241337"/>
    <lineage>
        <taxon>Bacteria</taxon>
        <taxon>Pseudomonadati</taxon>
        <taxon>Bacteroidota</taxon>
        <taxon>Sphingobacteriia</taxon>
        <taxon>Sphingobacteriales</taxon>
        <taxon>Sphingobacteriaceae</taxon>
        <taxon>Pedobacter</taxon>
    </lineage>
</organism>
<dbReference type="InterPro" id="IPR013249">
    <property type="entry name" value="RNA_pol_sigma70_r4_t2"/>
</dbReference>
<dbReference type="RefSeq" id="WP_110826756.1">
    <property type="nucleotide sequence ID" value="NZ_QKLU01000001.1"/>
</dbReference>
<dbReference type="InterPro" id="IPR013324">
    <property type="entry name" value="RNA_pol_sigma_r3/r4-like"/>
</dbReference>
<dbReference type="InterPro" id="IPR036388">
    <property type="entry name" value="WH-like_DNA-bd_sf"/>
</dbReference>
<feature type="domain" description="RNA polymerase sigma factor 70 region 4 type 2" evidence="6">
    <location>
        <begin position="125"/>
        <end position="176"/>
    </location>
</feature>
<evidence type="ECO:0000313" key="7">
    <source>
        <dbReference type="EMBL" id="PYF76639.1"/>
    </source>
</evidence>
<dbReference type="Gene3D" id="1.10.10.10">
    <property type="entry name" value="Winged helix-like DNA-binding domain superfamily/Winged helix DNA-binding domain"/>
    <property type="match status" value="1"/>
</dbReference>
<comment type="caution">
    <text evidence="7">The sequence shown here is derived from an EMBL/GenBank/DDBJ whole genome shotgun (WGS) entry which is preliminary data.</text>
</comment>
<evidence type="ECO:0000256" key="3">
    <source>
        <dbReference type="ARBA" id="ARBA00023082"/>
    </source>
</evidence>
<dbReference type="GO" id="GO:0003677">
    <property type="term" value="F:DNA binding"/>
    <property type="evidence" value="ECO:0007669"/>
    <property type="project" value="InterPro"/>
</dbReference>
<dbReference type="SUPFAM" id="SSF88946">
    <property type="entry name" value="Sigma2 domain of RNA polymerase sigma factors"/>
    <property type="match status" value="1"/>
</dbReference>
<comment type="similarity">
    <text evidence="1">Belongs to the sigma-70 factor family. ECF subfamily.</text>
</comment>
<accession>A0A318UYH5</accession>
<dbReference type="Pfam" id="PF08281">
    <property type="entry name" value="Sigma70_r4_2"/>
    <property type="match status" value="1"/>
</dbReference>
<dbReference type="EMBL" id="QKLU01000001">
    <property type="protein sequence ID" value="PYF76639.1"/>
    <property type="molecule type" value="Genomic_DNA"/>
</dbReference>
<dbReference type="Gene3D" id="1.10.1740.10">
    <property type="match status" value="1"/>
</dbReference>
<keyword evidence="4" id="KW-0804">Transcription</keyword>
<dbReference type="AlphaFoldDB" id="A0A318UYH5"/>
<evidence type="ECO:0000256" key="1">
    <source>
        <dbReference type="ARBA" id="ARBA00010641"/>
    </source>
</evidence>
<dbReference type="OrthoDB" id="659948at2"/>
<protein>
    <submittedName>
        <fullName evidence="7">RNA polymerase sigma-70 factor (ECF subfamily)</fullName>
    </submittedName>
</protein>
<keyword evidence="2" id="KW-0805">Transcription regulation</keyword>
<evidence type="ECO:0000256" key="2">
    <source>
        <dbReference type="ARBA" id="ARBA00023015"/>
    </source>
</evidence>
<sequence>MKRSTDNHLMELIRKNDHRAFTLLVDRYWEDLYGHIRIKIREKDDAKDLVQDIFLGLWKNREQVSCNQQGSIAPYLFGAARYAVISYFSRCGVLVPAAQSLTVFQEPVSAFYSDEPYLLKELQSQIEHEVDSLPDRLKIPYRLSREQQLSIKEIASRLSLSEQTVKNNISAVLAKLRARLGQYHSDSTICLILAIATFFHDH</sequence>
<dbReference type="GO" id="GO:0016987">
    <property type="term" value="F:sigma factor activity"/>
    <property type="evidence" value="ECO:0007669"/>
    <property type="project" value="UniProtKB-KW"/>
</dbReference>
<dbReference type="Proteomes" id="UP000248198">
    <property type="component" value="Unassembled WGS sequence"/>
</dbReference>
<dbReference type="GO" id="GO:0006352">
    <property type="term" value="P:DNA-templated transcription initiation"/>
    <property type="evidence" value="ECO:0007669"/>
    <property type="project" value="InterPro"/>
</dbReference>
<dbReference type="InterPro" id="IPR007627">
    <property type="entry name" value="RNA_pol_sigma70_r2"/>
</dbReference>
<gene>
    <name evidence="7" type="ORF">B0O44_101110</name>
</gene>